<dbReference type="RefSeq" id="WP_376811466.1">
    <property type="nucleotide sequence ID" value="NZ_JBHSDY010000002.1"/>
</dbReference>
<evidence type="ECO:0000313" key="2">
    <source>
        <dbReference type="EMBL" id="MFC4296895.1"/>
    </source>
</evidence>
<accession>A0ABV8RU19</accession>
<dbReference type="PANTHER" id="PTHR43459:SF3">
    <property type="entry name" value="ENOYL-COA HYDRATASE ECHA15 (ENOYL HYDRASE) (UNSATURATED ACYL-COA HYDRATASE) (CROTONASE)-RELATED"/>
    <property type="match status" value="1"/>
</dbReference>
<dbReference type="InterPro" id="IPR014748">
    <property type="entry name" value="Enoyl-CoA_hydra_C"/>
</dbReference>
<evidence type="ECO:0000256" key="1">
    <source>
        <dbReference type="ARBA" id="ARBA00005254"/>
    </source>
</evidence>
<dbReference type="InterPro" id="IPR001753">
    <property type="entry name" value="Enoyl-CoA_hydra/iso"/>
</dbReference>
<dbReference type="EMBL" id="JBHSDY010000002">
    <property type="protein sequence ID" value="MFC4296895.1"/>
    <property type="molecule type" value="Genomic_DNA"/>
</dbReference>
<dbReference type="Gene3D" id="3.90.226.10">
    <property type="entry name" value="2-enoyl-CoA Hydratase, Chain A, domain 1"/>
    <property type="match status" value="1"/>
</dbReference>
<organism evidence="2 3">
    <name type="scientific">Castellaniella hirudinis</name>
    <dbReference type="NCBI Taxonomy" id="1144617"/>
    <lineage>
        <taxon>Bacteria</taxon>
        <taxon>Pseudomonadati</taxon>
        <taxon>Pseudomonadota</taxon>
        <taxon>Betaproteobacteria</taxon>
        <taxon>Burkholderiales</taxon>
        <taxon>Alcaligenaceae</taxon>
        <taxon>Castellaniella</taxon>
    </lineage>
</organism>
<name>A0ABV8RU19_9BURK</name>
<dbReference type="Proteomes" id="UP001595756">
    <property type="component" value="Unassembled WGS sequence"/>
</dbReference>
<dbReference type="InterPro" id="IPR029045">
    <property type="entry name" value="ClpP/crotonase-like_dom_sf"/>
</dbReference>
<dbReference type="CDD" id="cd06558">
    <property type="entry name" value="crotonase-like"/>
    <property type="match status" value="1"/>
</dbReference>
<protein>
    <submittedName>
        <fullName evidence="2">Enoyl-CoA hydratase/isomerase family protein</fullName>
    </submittedName>
</protein>
<dbReference type="SUPFAM" id="SSF52096">
    <property type="entry name" value="ClpP/crotonase"/>
    <property type="match status" value="1"/>
</dbReference>
<reference evidence="3" key="1">
    <citation type="journal article" date="2019" name="Int. J. Syst. Evol. Microbiol.">
        <title>The Global Catalogue of Microorganisms (GCM) 10K type strain sequencing project: providing services to taxonomists for standard genome sequencing and annotation.</title>
        <authorList>
            <consortium name="The Broad Institute Genomics Platform"/>
            <consortium name="The Broad Institute Genome Sequencing Center for Infectious Disease"/>
            <person name="Wu L."/>
            <person name="Ma J."/>
        </authorList>
    </citation>
    <scope>NUCLEOTIDE SEQUENCE [LARGE SCALE GENOMIC DNA]</scope>
    <source>
        <strain evidence="3">CGMCC 1.19029</strain>
    </source>
</reference>
<comment type="similarity">
    <text evidence="1">Belongs to the enoyl-CoA hydratase/isomerase family.</text>
</comment>
<dbReference type="Gene3D" id="1.10.12.10">
    <property type="entry name" value="Lyase 2-enoyl-coa Hydratase, Chain A, domain 2"/>
    <property type="match status" value="1"/>
</dbReference>
<evidence type="ECO:0000313" key="3">
    <source>
        <dbReference type="Proteomes" id="UP001595756"/>
    </source>
</evidence>
<comment type="caution">
    <text evidence="2">The sequence shown here is derived from an EMBL/GenBank/DDBJ whole genome shotgun (WGS) entry which is preliminary data.</text>
</comment>
<sequence>MWQSKYQLIEFEARGAVLIVRFARGEGLNAINARMHTEMSWLFRDIAEHSDCSAVVLTGKGKAFSAGGDIDWFSNISPAEVDQLFVEARRLIVDMLELPQPIISAINGPAVGLGATLALFCDISYMGKSAVIADTHVLAGIAAGDGGAAIWPWLIGMHRAKEFLLTGRKITAGDAERLGLVNHVVDDDALLEAALGMAQELAGGSQMAIRATKTSLNKILRDTVNLNLDTSLALEKACFYSADHKDRLTAFLTKRHARQSSHS</sequence>
<dbReference type="Pfam" id="PF00378">
    <property type="entry name" value="ECH_1"/>
    <property type="match status" value="1"/>
</dbReference>
<keyword evidence="3" id="KW-1185">Reference proteome</keyword>
<proteinExistence type="inferred from homology"/>
<dbReference type="PANTHER" id="PTHR43459">
    <property type="entry name" value="ENOYL-COA HYDRATASE"/>
    <property type="match status" value="1"/>
</dbReference>
<gene>
    <name evidence="2" type="ORF">ACFO0J_02415</name>
</gene>